<proteinExistence type="predicted"/>
<dbReference type="AlphaFoldDB" id="A0AA39PFS7"/>
<evidence type="ECO:0000313" key="1">
    <source>
        <dbReference type="EMBL" id="KAK0483406.1"/>
    </source>
</evidence>
<gene>
    <name evidence="1" type="ORF">IW261DRAFT_1463113</name>
</gene>
<organism evidence="1 2">
    <name type="scientific">Armillaria novae-zelandiae</name>
    <dbReference type="NCBI Taxonomy" id="153914"/>
    <lineage>
        <taxon>Eukaryota</taxon>
        <taxon>Fungi</taxon>
        <taxon>Dikarya</taxon>
        <taxon>Basidiomycota</taxon>
        <taxon>Agaricomycotina</taxon>
        <taxon>Agaricomycetes</taxon>
        <taxon>Agaricomycetidae</taxon>
        <taxon>Agaricales</taxon>
        <taxon>Marasmiineae</taxon>
        <taxon>Physalacriaceae</taxon>
        <taxon>Armillaria</taxon>
    </lineage>
</organism>
<dbReference type="EMBL" id="JAUEPR010000006">
    <property type="protein sequence ID" value="KAK0483406.1"/>
    <property type="molecule type" value="Genomic_DNA"/>
</dbReference>
<sequence>MHGNARARWFVSCPEPGGAGPKWRPSWHQVMTKPMLPYWTNGSEVDRDETRDEDWCDVQCVEGFVWGLAVVEAGVRPGECIVKCDGGTKQFRITAPHTYPIPEDIYTLIHFLPYESPHVCIIGRSLPERRFEKVSVVETFEKDLLDITERRQYILI</sequence>
<dbReference type="Proteomes" id="UP001175227">
    <property type="component" value="Unassembled WGS sequence"/>
</dbReference>
<keyword evidence="2" id="KW-1185">Reference proteome</keyword>
<evidence type="ECO:0000313" key="2">
    <source>
        <dbReference type="Proteomes" id="UP001175227"/>
    </source>
</evidence>
<comment type="caution">
    <text evidence="1">The sequence shown here is derived from an EMBL/GenBank/DDBJ whole genome shotgun (WGS) entry which is preliminary data.</text>
</comment>
<name>A0AA39PFS7_9AGAR</name>
<protein>
    <submittedName>
        <fullName evidence="1">Uncharacterized protein</fullName>
    </submittedName>
</protein>
<accession>A0AA39PFS7</accession>
<reference evidence="1" key="1">
    <citation type="submission" date="2023-06" db="EMBL/GenBank/DDBJ databases">
        <authorList>
            <consortium name="Lawrence Berkeley National Laboratory"/>
            <person name="Ahrendt S."/>
            <person name="Sahu N."/>
            <person name="Indic B."/>
            <person name="Wong-Bajracharya J."/>
            <person name="Merenyi Z."/>
            <person name="Ke H.-M."/>
            <person name="Monk M."/>
            <person name="Kocsube S."/>
            <person name="Drula E."/>
            <person name="Lipzen A."/>
            <person name="Balint B."/>
            <person name="Henrissat B."/>
            <person name="Andreopoulos B."/>
            <person name="Martin F.M."/>
            <person name="Harder C.B."/>
            <person name="Rigling D."/>
            <person name="Ford K.L."/>
            <person name="Foster G.D."/>
            <person name="Pangilinan J."/>
            <person name="Papanicolaou A."/>
            <person name="Barry K."/>
            <person name="LaButti K."/>
            <person name="Viragh M."/>
            <person name="Koriabine M."/>
            <person name="Yan M."/>
            <person name="Riley R."/>
            <person name="Champramary S."/>
            <person name="Plett K.L."/>
            <person name="Tsai I.J."/>
            <person name="Slot J."/>
            <person name="Sipos G."/>
            <person name="Plett J."/>
            <person name="Nagy L.G."/>
            <person name="Grigoriev I.V."/>
        </authorList>
    </citation>
    <scope>NUCLEOTIDE SEQUENCE</scope>
    <source>
        <strain evidence="1">ICMP 16352</strain>
    </source>
</reference>